<dbReference type="PANTHER" id="PTHR32089:SF114">
    <property type="entry name" value="METHYL-ACCEPTING CHEMOTAXIS PROTEIN MCPB"/>
    <property type="match status" value="1"/>
</dbReference>
<evidence type="ECO:0000256" key="3">
    <source>
        <dbReference type="ARBA" id="ARBA00022481"/>
    </source>
</evidence>
<evidence type="ECO:0000256" key="9">
    <source>
        <dbReference type="ARBA" id="ARBA00029447"/>
    </source>
</evidence>
<evidence type="ECO:0000259" key="12">
    <source>
        <dbReference type="PROSITE" id="PS50111"/>
    </source>
</evidence>
<protein>
    <recommendedName>
        <fullName evidence="16">Chemotaxis protein</fullName>
    </recommendedName>
</protein>
<feature type="domain" description="HAMP" evidence="13">
    <location>
        <begin position="291"/>
        <end position="343"/>
    </location>
</feature>
<keyword evidence="15" id="KW-1185">Reference proteome</keyword>
<comment type="subcellular location">
    <subcellularLocation>
        <location evidence="1">Cell membrane</location>
        <topology evidence="1">Multi-pass membrane protein</topology>
    </subcellularLocation>
</comment>
<evidence type="ECO:0000313" key="14">
    <source>
        <dbReference type="EMBL" id="RUS51941.1"/>
    </source>
</evidence>
<comment type="caution">
    <text evidence="14">The sequence shown here is derived from an EMBL/GenBank/DDBJ whole genome shotgun (WGS) entry which is preliminary data.</text>
</comment>
<keyword evidence="4" id="KW-0145">Chemotaxis</keyword>
<dbReference type="GO" id="GO:0006935">
    <property type="term" value="P:chemotaxis"/>
    <property type="evidence" value="ECO:0007669"/>
    <property type="project" value="UniProtKB-KW"/>
</dbReference>
<evidence type="ECO:0000256" key="10">
    <source>
        <dbReference type="PROSITE-ProRule" id="PRU00284"/>
    </source>
</evidence>
<evidence type="ECO:0000256" key="5">
    <source>
        <dbReference type="ARBA" id="ARBA00022692"/>
    </source>
</evidence>
<keyword evidence="7 11" id="KW-0472">Membrane</keyword>
<keyword evidence="8 10" id="KW-0807">Transducer</keyword>
<dbReference type="InterPro" id="IPR033479">
    <property type="entry name" value="dCache_1"/>
</dbReference>
<dbReference type="OrthoDB" id="9762005at2"/>
<dbReference type="Pfam" id="PF00015">
    <property type="entry name" value="MCPsignal"/>
    <property type="match status" value="1"/>
</dbReference>
<evidence type="ECO:0008006" key="16">
    <source>
        <dbReference type="Google" id="ProtNLM"/>
    </source>
</evidence>
<evidence type="ECO:0000259" key="13">
    <source>
        <dbReference type="PROSITE" id="PS50885"/>
    </source>
</evidence>
<dbReference type="AlphaFoldDB" id="A0A433RPZ5"/>
<dbReference type="EMBL" id="JTFC01000044">
    <property type="protein sequence ID" value="RUS51941.1"/>
    <property type="molecule type" value="Genomic_DNA"/>
</dbReference>
<dbReference type="Gene3D" id="3.30.450.20">
    <property type="entry name" value="PAS domain"/>
    <property type="match status" value="2"/>
</dbReference>
<dbReference type="CDD" id="cd11386">
    <property type="entry name" value="MCP_signal"/>
    <property type="match status" value="1"/>
</dbReference>
<accession>A0A433RPZ5</accession>
<dbReference type="Gene3D" id="1.10.8.500">
    <property type="entry name" value="HAMP domain in histidine kinase"/>
    <property type="match status" value="1"/>
</dbReference>
<dbReference type="Pfam" id="PF00672">
    <property type="entry name" value="HAMP"/>
    <property type="match status" value="1"/>
</dbReference>
<dbReference type="Proteomes" id="UP000288623">
    <property type="component" value="Unassembled WGS sequence"/>
</dbReference>
<proteinExistence type="inferred from homology"/>
<dbReference type="SUPFAM" id="SSF58104">
    <property type="entry name" value="Methyl-accepting chemotaxis protein (MCP) signaling domain"/>
    <property type="match status" value="1"/>
</dbReference>
<evidence type="ECO:0000256" key="7">
    <source>
        <dbReference type="ARBA" id="ARBA00023136"/>
    </source>
</evidence>
<sequence>MDKGTKLRNKMLIFLLPLIVIPILLSGVFWYISSKEQIKEEQLTAASSNMVLLNNSINDLIEPKIHDVSYLSKRLTSKDLSISKSSNARTVLEQYIQEHPEVAMAYVGTIKGDMIRMPYHLYNKAEYDPRERPWYKQAKDSDITITDPYISKTSGDLVVTLSKKLADNSGVIGIDMSISKLGDIASSVKIGDHGYTSIIDLSNRYIADKKHDGGEAVSNTLSSQLKEAKGQFEQEETITLYATNSATGWKVMSTLYKSETTEAAKSIAVINIFFAIVVILISLAIILWLVRSITRPLQTMAQKADQMRHGDLTVSTDVTSRNEVGQLAMTLNEMKDNLATLVRNVGENTQQVTQSSVEMEQHIAQNMLSTTDVTTAITQVSETTERQANDLQEASYSINDVAKGVTTIAQSITDVTEFSTTSLQHAHSGQQAIYEAVSTMEGIKDSVTMSNAQIHTLHTHTAEIGKMLDMIKEIADQTNLLALNASIEAARAGEHGKGFAVVADEVRKLAESSQHSANQIAALVTTIQTSTKQSVEQMATTLQKVDEGVSVTQTAEQRFANIMTQIEGMTPKLEGVSATTEEIASVTDQLANSIDNVSSHAQTTNAMTEEVTASAQNTLHSMNDMQAEMKRLALLAASLEHSITQFKI</sequence>
<dbReference type="InterPro" id="IPR004089">
    <property type="entry name" value="MCPsignal_dom"/>
</dbReference>
<dbReference type="SUPFAM" id="SSF103190">
    <property type="entry name" value="Sensory domain-like"/>
    <property type="match status" value="1"/>
</dbReference>
<dbReference type="Pfam" id="PF02743">
    <property type="entry name" value="dCache_1"/>
    <property type="match status" value="1"/>
</dbReference>
<dbReference type="SMART" id="SM00304">
    <property type="entry name" value="HAMP"/>
    <property type="match status" value="1"/>
</dbReference>
<dbReference type="GO" id="GO:0005886">
    <property type="term" value="C:plasma membrane"/>
    <property type="evidence" value="ECO:0007669"/>
    <property type="project" value="UniProtKB-SubCell"/>
</dbReference>
<evidence type="ECO:0000256" key="1">
    <source>
        <dbReference type="ARBA" id="ARBA00004651"/>
    </source>
</evidence>
<evidence type="ECO:0000313" key="15">
    <source>
        <dbReference type="Proteomes" id="UP000288623"/>
    </source>
</evidence>
<organism evidence="14 15">
    <name type="scientific">Candidatus Kurthia intestinigallinarum</name>
    <dbReference type="NCBI Taxonomy" id="1562256"/>
    <lineage>
        <taxon>Bacteria</taxon>
        <taxon>Bacillati</taxon>
        <taxon>Bacillota</taxon>
        <taxon>Bacilli</taxon>
        <taxon>Bacillales</taxon>
        <taxon>Caryophanaceae</taxon>
        <taxon>Kurthia</taxon>
    </lineage>
</organism>
<name>A0A433RPZ5_9BACL</name>
<dbReference type="CDD" id="cd12913">
    <property type="entry name" value="PDC1_MCP_like"/>
    <property type="match status" value="1"/>
</dbReference>
<dbReference type="SMART" id="SM00283">
    <property type="entry name" value="MA"/>
    <property type="match status" value="1"/>
</dbReference>
<dbReference type="InterPro" id="IPR003660">
    <property type="entry name" value="HAMP_dom"/>
</dbReference>
<evidence type="ECO:0000256" key="6">
    <source>
        <dbReference type="ARBA" id="ARBA00022989"/>
    </source>
</evidence>
<gene>
    <name evidence="14" type="ORF">QI30_18265</name>
</gene>
<feature type="transmembrane region" description="Helical" evidence="11">
    <location>
        <begin position="12"/>
        <end position="32"/>
    </location>
</feature>
<evidence type="ECO:0000256" key="4">
    <source>
        <dbReference type="ARBA" id="ARBA00022500"/>
    </source>
</evidence>
<dbReference type="RefSeq" id="WP_158621067.1">
    <property type="nucleotide sequence ID" value="NZ_JTFC01000044.1"/>
</dbReference>
<dbReference type="InterPro" id="IPR029151">
    <property type="entry name" value="Sensor-like_sf"/>
</dbReference>
<dbReference type="GO" id="GO:0007165">
    <property type="term" value="P:signal transduction"/>
    <property type="evidence" value="ECO:0007669"/>
    <property type="project" value="UniProtKB-KW"/>
</dbReference>
<keyword evidence="6 11" id="KW-1133">Transmembrane helix</keyword>
<dbReference type="CDD" id="cd06225">
    <property type="entry name" value="HAMP"/>
    <property type="match status" value="1"/>
</dbReference>
<keyword evidence="2" id="KW-1003">Cell membrane</keyword>
<dbReference type="Gene3D" id="1.10.287.950">
    <property type="entry name" value="Methyl-accepting chemotaxis protein"/>
    <property type="match status" value="1"/>
</dbReference>
<evidence type="ECO:0000256" key="11">
    <source>
        <dbReference type="SAM" id="Phobius"/>
    </source>
</evidence>
<comment type="similarity">
    <text evidence="9">Belongs to the methyl-accepting chemotaxis (MCP) protein family.</text>
</comment>
<dbReference type="PROSITE" id="PS50111">
    <property type="entry name" value="CHEMOTAXIS_TRANSDUC_2"/>
    <property type="match status" value="1"/>
</dbReference>
<feature type="domain" description="Methyl-accepting transducer" evidence="12">
    <location>
        <begin position="362"/>
        <end position="598"/>
    </location>
</feature>
<feature type="transmembrane region" description="Helical" evidence="11">
    <location>
        <begin position="267"/>
        <end position="290"/>
    </location>
</feature>
<evidence type="ECO:0000256" key="8">
    <source>
        <dbReference type="ARBA" id="ARBA00023224"/>
    </source>
</evidence>
<dbReference type="PANTHER" id="PTHR32089">
    <property type="entry name" value="METHYL-ACCEPTING CHEMOTAXIS PROTEIN MCPB"/>
    <property type="match status" value="1"/>
</dbReference>
<keyword evidence="3" id="KW-0488">Methylation</keyword>
<dbReference type="PROSITE" id="PS50885">
    <property type="entry name" value="HAMP"/>
    <property type="match status" value="1"/>
</dbReference>
<keyword evidence="5 11" id="KW-0812">Transmembrane</keyword>
<evidence type="ECO:0000256" key="2">
    <source>
        <dbReference type="ARBA" id="ARBA00022475"/>
    </source>
</evidence>
<reference evidence="14 15" key="1">
    <citation type="submission" date="2014-11" db="EMBL/GenBank/DDBJ databases">
        <title>Genome sequence and analysis of novel Kurthia sp.</title>
        <authorList>
            <person name="Lawson J.N."/>
            <person name="Gonzalez J.E."/>
            <person name="Rinauldi L."/>
            <person name="Xuan Z."/>
            <person name="Firman A."/>
            <person name="Shaddox L."/>
            <person name="Trudeau A."/>
            <person name="Shah S."/>
            <person name="Reiman D."/>
        </authorList>
    </citation>
    <scope>NUCLEOTIDE SEQUENCE [LARGE SCALE GENOMIC DNA]</scope>
    <source>
        <strain evidence="14 15">3B1D</strain>
    </source>
</reference>